<dbReference type="InterPro" id="IPR005055">
    <property type="entry name" value="A10/PebIII"/>
</dbReference>
<accession>A0A1Y1K1D4</accession>
<feature type="compositionally biased region" description="Polar residues" evidence="1">
    <location>
        <begin position="225"/>
        <end position="236"/>
    </location>
</feature>
<evidence type="ECO:0000256" key="2">
    <source>
        <dbReference type="SAM" id="SignalP"/>
    </source>
</evidence>
<feature type="compositionally biased region" description="Low complexity" evidence="1">
    <location>
        <begin position="249"/>
        <end position="269"/>
    </location>
</feature>
<dbReference type="Gene3D" id="1.10.2080.10">
    <property type="entry name" value="Insect odorant-binding protein A10/Ejaculatory bulb-specific protein 3"/>
    <property type="match status" value="1"/>
</dbReference>
<dbReference type="KEGG" id="ppyr:116176644"/>
<keyword evidence="2" id="KW-0732">Signal</keyword>
<dbReference type="EMBL" id="GEZM01097277">
    <property type="protein sequence ID" value="JAV54298.1"/>
    <property type="molecule type" value="Transcribed_RNA"/>
</dbReference>
<dbReference type="PRINTS" id="PR01217">
    <property type="entry name" value="PRICHEXTENSN"/>
</dbReference>
<name>A0A1Y1K1D4_PHOPY</name>
<evidence type="ECO:0008006" key="4">
    <source>
        <dbReference type="Google" id="ProtNLM"/>
    </source>
</evidence>
<dbReference type="PANTHER" id="PTHR11257:SF9">
    <property type="entry name" value="CHEMOSENSORY PROTEIN 13"/>
    <property type="match status" value="1"/>
</dbReference>
<dbReference type="OrthoDB" id="6344725at2759"/>
<sequence>MDRFQLVIVVFSTIFKLTSCADPPGGYYQTKYDALDVEEILNNKRLVIHYVNCLLDRGACPPQGADLKQILPEALETNCLRCTEKQKEIIVRTVRRLRAEYPILWSELVSEYDPNGEYFVRFVLTLDPTVQVEDQSNLLSNRFGDENFPSDLFPTTRKPTSPPTTTKKTRRTYHPTRSPTPRPTMPISKSTPRTTEPALTRTEEDDLLSNIFTTAPPLFNRFDSETTTPTQTSDKPSTYPPSRAPEIPTTATTTTTTTTTTTKPSTTTTQPPLIFGWRPVAYGPSPQAPRPPTPLVQSSVQLLSSLGQIGTRVIEAGSQVAGMVLNAFFRAKRVIHYH</sequence>
<dbReference type="AlphaFoldDB" id="A0A1Y1K1D4"/>
<dbReference type="GeneID" id="116176644"/>
<feature type="chain" id="PRO_5013073116" description="Chemosensory protein 5" evidence="2">
    <location>
        <begin position="21"/>
        <end position="338"/>
    </location>
</feature>
<feature type="signal peptide" evidence="2">
    <location>
        <begin position="1"/>
        <end position="20"/>
    </location>
</feature>
<protein>
    <recommendedName>
        <fullName evidence="4">Chemosensory protein 5</fullName>
    </recommendedName>
</protein>
<reference evidence="3" key="1">
    <citation type="journal article" date="2016" name="Sci. Rep.">
        <title>Molecular characterization of firefly nuptial gifts: a multi-omics approach sheds light on postcopulatory sexual selection.</title>
        <authorList>
            <person name="Al-Wathiqui N."/>
            <person name="Fallon T.R."/>
            <person name="South A."/>
            <person name="Weng J.K."/>
            <person name="Lewis S.M."/>
        </authorList>
    </citation>
    <scope>NUCLEOTIDE SEQUENCE</scope>
</reference>
<dbReference type="Pfam" id="PF03392">
    <property type="entry name" value="OS-D"/>
    <property type="match status" value="1"/>
</dbReference>
<feature type="region of interest" description="Disordered" evidence="1">
    <location>
        <begin position="141"/>
        <end position="295"/>
    </location>
</feature>
<evidence type="ECO:0000256" key="1">
    <source>
        <dbReference type="SAM" id="MobiDB-lite"/>
    </source>
</evidence>
<dbReference type="SUPFAM" id="SSF100910">
    <property type="entry name" value="Chemosensory protein Csp2"/>
    <property type="match status" value="1"/>
</dbReference>
<evidence type="ECO:0000313" key="3">
    <source>
        <dbReference type="EMBL" id="JAV54298.1"/>
    </source>
</evidence>
<dbReference type="PANTHER" id="PTHR11257">
    <property type="entry name" value="CHEMOSENSORY PROTEIN-RELATED"/>
    <property type="match status" value="1"/>
</dbReference>
<dbReference type="InterPro" id="IPR036682">
    <property type="entry name" value="OS_D_A10/PebIII_sf"/>
</dbReference>
<dbReference type="RefSeq" id="XP_031351203.1">
    <property type="nucleotide sequence ID" value="XM_031495343.1"/>
</dbReference>
<feature type="compositionally biased region" description="Low complexity" evidence="1">
    <location>
        <begin position="154"/>
        <end position="166"/>
    </location>
</feature>
<proteinExistence type="predicted"/>
<organism evidence="3">
    <name type="scientific">Photinus pyralis</name>
    <name type="common">Common eastern firefly</name>
    <name type="synonym">Lampyris pyralis</name>
    <dbReference type="NCBI Taxonomy" id="7054"/>
    <lineage>
        <taxon>Eukaryota</taxon>
        <taxon>Metazoa</taxon>
        <taxon>Ecdysozoa</taxon>
        <taxon>Arthropoda</taxon>
        <taxon>Hexapoda</taxon>
        <taxon>Insecta</taxon>
        <taxon>Pterygota</taxon>
        <taxon>Neoptera</taxon>
        <taxon>Endopterygota</taxon>
        <taxon>Coleoptera</taxon>
        <taxon>Polyphaga</taxon>
        <taxon>Elateriformia</taxon>
        <taxon>Elateroidea</taxon>
        <taxon>Lampyridae</taxon>
        <taxon>Lampyrinae</taxon>
        <taxon>Photinus</taxon>
    </lineage>
</organism>